<evidence type="ECO:0000256" key="6">
    <source>
        <dbReference type="SAM" id="Coils"/>
    </source>
</evidence>
<dbReference type="EMBL" id="FMAO01000001">
    <property type="protein sequence ID" value="SCB74415.1"/>
    <property type="molecule type" value="Genomic_DNA"/>
</dbReference>
<accession>A0A1C3YWE6</accession>
<dbReference type="RefSeq" id="WP_092461217.1">
    <property type="nucleotide sequence ID" value="NZ_BJEE01000002.1"/>
</dbReference>
<proteinExistence type="predicted"/>
<dbReference type="NCBIfam" id="NF010725">
    <property type="entry name" value="PRK14127.1"/>
    <property type="match status" value="1"/>
</dbReference>
<dbReference type="GO" id="GO:0051301">
    <property type="term" value="P:cell division"/>
    <property type="evidence" value="ECO:0007669"/>
    <property type="project" value="UniProtKB-KW"/>
</dbReference>
<keyword evidence="4 6" id="KW-0175">Coiled coil</keyword>
<keyword evidence="9" id="KW-1185">Reference proteome</keyword>
<dbReference type="InterPro" id="IPR019933">
    <property type="entry name" value="DivIVA_domain"/>
</dbReference>
<feature type="coiled-coil region" evidence="6">
    <location>
        <begin position="34"/>
        <end position="68"/>
    </location>
</feature>
<dbReference type="Proteomes" id="UP000199268">
    <property type="component" value="Unassembled WGS sequence"/>
</dbReference>
<evidence type="ECO:0000256" key="5">
    <source>
        <dbReference type="ARBA" id="ARBA00023306"/>
    </source>
</evidence>
<feature type="region of interest" description="Disordered" evidence="7">
    <location>
        <begin position="107"/>
        <end position="135"/>
    </location>
</feature>
<protein>
    <submittedName>
        <fullName evidence="8">DivIVA domain-containing protein</fullName>
    </submittedName>
</protein>
<dbReference type="NCBIfam" id="TIGR03544">
    <property type="entry name" value="DivI1A_domain"/>
    <property type="match status" value="1"/>
</dbReference>
<dbReference type="OrthoDB" id="389699at2"/>
<keyword evidence="3" id="KW-0132">Cell division</keyword>
<gene>
    <name evidence="8" type="ORF">GA0061074_101173</name>
</gene>
<keyword evidence="5" id="KW-0131">Cell cycle</keyword>
<evidence type="ECO:0000256" key="4">
    <source>
        <dbReference type="ARBA" id="ARBA00023054"/>
    </source>
</evidence>
<dbReference type="Pfam" id="PF05103">
    <property type="entry name" value="DivIVA"/>
    <property type="match status" value="1"/>
</dbReference>
<sequence>MENVQHTREEILNKDFKKTRIGTGYDITDVDAYLDEIISDYQAFQNNIGELTNQNQKLKDQVAELTKQVSAAPASAPKASTAPAVNTNMDILKRLSNLERRVFGKASSEQFKKSEEQANDIEDVIISENTTQSTD</sequence>
<dbReference type="GO" id="GO:0005737">
    <property type="term" value="C:cytoplasm"/>
    <property type="evidence" value="ECO:0007669"/>
    <property type="project" value="UniProtKB-SubCell"/>
</dbReference>
<dbReference type="InterPro" id="IPR007793">
    <property type="entry name" value="DivIVA_fam"/>
</dbReference>
<evidence type="ECO:0000313" key="9">
    <source>
        <dbReference type="Proteomes" id="UP000199268"/>
    </source>
</evidence>
<name>A0A1C3YWE6_9LACO</name>
<evidence type="ECO:0000313" key="8">
    <source>
        <dbReference type="EMBL" id="SCB74415.1"/>
    </source>
</evidence>
<evidence type="ECO:0000256" key="1">
    <source>
        <dbReference type="ARBA" id="ARBA00004496"/>
    </source>
</evidence>
<dbReference type="AlphaFoldDB" id="A0A1C3YWE6"/>
<dbReference type="PANTHER" id="PTHR35794">
    <property type="entry name" value="CELL DIVISION PROTEIN DIVIVA"/>
    <property type="match status" value="1"/>
</dbReference>
<evidence type="ECO:0000256" key="7">
    <source>
        <dbReference type="SAM" id="MobiDB-lite"/>
    </source>
</evidence>
<comment type="subcellular location">
    <subcellularLocation>
        <location evidence="1">Cytoplasm</location>
    </subcellularLocation>
</comment>
<dbReference type="PANTHER" id="PTHR35794:SF1">
    <property type="entry name" value="CELL CYCLE PROTEIN GPSB"/>
    <property type="match status" value="1"/>
</dbReference>
<reference evidence="9" key="1">
    <citation type="submission" date="2016-08" db="EMBL/GenBank/DDBJ databases">
        <authorList>
            <person name="Varghese N."/>
            <person name="Submissions Spin"/>
        </authorList>
    </citation>
    <scope>NUCLEOTIDE SEQUENCE [LARGE SCALE GENOMIC DNA]</scope>
    <source>
        <strain evidence="9">R-53094</strain>
    </source>
</reference>
<evidence type="ECO:0000256" key="3">
    <source>
        <dbReference type="ARBA" id="ARBA00022618"/>
    </source>
</evidence>
<organism evidence="8 9">
    <name type="scientific">Weissella bombi</name>
    <dbReference type="NCBI Taxonomy" id="1505725"/>
    <lineage>
        <taxon>Bacteria</taxon>
        <taxon>Bacillati</taxon>
        <taxon>Bacillota</taxon>
        <taxon>Bacilli</taxon>
        <taxon>Lactobacillales</taxon>
        <taxon>Lactobacillaceae</taxon>
        <taxon>Weissella</taxon>
    </lineage>
</organism>
<evidence type="ECO:0000256" key="2">
    <source>
        <dbReference type="ARBA" id="ARBA00022490"/>
    </source>
</evidence>
<dbReference type="Gene3D" id="6.10.250.660">
    <property type="match status" value="1"/>
</dbReference>
<keyword evidence="2" id="KW-0963">Cytoplasm</keyword>
<dbReference type="STRING" id="1505725.GA0061074_101173"/>